<comment type="subcellular location">
    <subcellularLocation>
        <location evidence="6">Mitochondrion inner membrane</location>
        <topology evidence="6">Peripheral membrane protein</topology>
        <orientation evidence="6">Matrix side</orientation>
    </subcellularLocation>
</comment>
<evidence type="ECO:0000256" key="4">
    <source>
        <dbReference type="ARBA" id="ARBA00022691"/>
    </source>
</evidence>
<evidence type="ECO:0000256" key="1">
    <source>
        <dbReference type="ARBA" id="ARBA00022603"/>
    </source>
</evidence>
<feature type="region of interest" description="Disordered" evidence="7">
    <location>
        <begin position="99"/>
        <end position="191"/>
    </location>
</feature>
<dbReference type="CDD" id="cd02440">
    <property type="entry name" value="AdoMet_MTases"/>
    <property type="match status" value="1"/>
</dbReference>
<dbReference type="Proteomes" id="UP001168821">
    <property type="component" value="Unassembled WGS sequence"/>
</dbReference>
<comment type="subunit">
    <text evidence="5">Component of a multi-subunit COQ enzyme complex, composed of at least COQ3, COQ4, COQ5, COQ6, COQ7 and COQ9. Interacts with PYURF; the interaction is direct, stabilizes COQ5 protein and associates PYURF with COQ enzyme complex.</text>
</comment>
<evidence type="ECO:0000256" key="3">
    <source>
        <dbReference type="ARBA" id="ARBA00022688"/>
    </source>
</evidence>
<feature type="binding site" evidence="6">
    <location>
        <begin position="312"/>
        <end position="313"/>
    </location>
    <ligand>
        <name>S-adenosyl-L-methionine</name>
        <dbReference type="ChEBI" id="CHEBI:59789"/>
    </ligand>
</feature>
<dbReference type="HAMAP" id="MF_01813">
    <property type="entry name" value="MenG_UbiE_methyltr"/>
    <property type="match status" value="1"/>
</dbReference>
<dbReference type="GO" id="GO:0032259">
    <property type="term" value="P:methylation"/>
    <property type="evidence" value="ECO:0007669"/>
    <property type="project" value="UniProtKB-KW"/>
</dbReference>
<dbReference type="GO" id="GO:0008425">
    <property type="term" value="F:2-methoxy-6-polyprenyl-1,4-benzoquinol methyltransferase activity"/>
    <property type="evidence" value="ECO:0007669"/>
    <property type="project" value="UniProtKB-UniRule"/>
</dbReference>
<organism evidence="8 9">
    <name type="scientific">Zophobas morio</name>
    <dbReference type="NCBI Taxonomy" id="2755281"/>
    <lineage>
        <taxon>Eukaryota</taxon>
        <taxon>Metazoa</taxon>
        <taxon>Ecdysozoa</taxon>
        <taxon>Arthropoda</taxon>
        <taxon>Hexapoda</taxon>
        <taxon>Insecta</taxon>
        <taxon>Pterygota</taxon>
        <taxon>Neoptera</taxon>
        <taxon>Endopterygota</taxon>
        <taxon>Coleoptera</taxon>
        <taxon>Polyphaga</taxon>
        <taxon>Cucujiformia</taxon>
        <taxon>Tenebrionidae</taxon>
        <taxon>Zophobas</taxon>
    </lineage>
</organism>
<dbReference type="PROSITE" id="PS51608">
    <property type="entry name" value="SAM_MT_UBIE"/>
    <property type="match status" value="1"/>
</dbReference>
<protein>
    <recommendedName>
        <fullName evidence="6">2-methoxy-6-polyprenyl-1,4-benzoquinol methylase, mitochondrial</fullName>
        <ecNumber evidence="6">2.1.1.201</ecNumber>
    </recommendedName>
    <alternativeName>
        <fullName evidence="6">Ubiquinone biosynthesis methyltransferase COQ5</fullName>
    </alternativeName>
</protein>
<keyword evidence="6" id="KW-0472">Membrane</keyword>
<dbReference type="GO" id="GO:0031314">
    <property type="term" value="C:extrinsic component of mitochondrial inner membrane"/>
    <property type="evidence" value="ECO:0007669"/>
    <property type="project" value="UniProtKB-UniRule"/>
</dbReference>
<dbReference type="PANTHER" id="PTHR43591:SF24">
    <property type="entry name" value="2-METHOXY-6-POLYPRENYL-1,4-BENZOQUINOL METHYLASE, MITOCHONDRIAL"/>
    <property type="match status" value="1"/>
</dbReference>
<evidence type="ECO:0000256" key="7">
    <source>
        <dbReference type="SAM" id="MobiDB-lite"/>
    </source>
</evidence>
<evidence type="ECO:0000256" key="2">
    <source>
        <dbReference type="ARBA" id="ARBA00022679"/>
    </source>
</evidence>
<feature type="binding site" evidence="6">
    <location>
        <position position="257"/>
    </location>
    <ligand>
        <name>S-adenosyl-L-methionine</name>
        <dbReference type="ChEBI" id="CHEBI:59789"/>
    </ligand>
</feature>
<accession>A0AA38IBR8</accession>
<comment type="similarity">
    <text evidence="6">Belongs to the class I-like SAM-binding methyltransferase superfamily. MenG/UbiE family.</text>
</comment>
<dbReference type="Gene3D" id="3.40.50.150">
    <property type="entry name" value="Vaccinia Virus protein VP39"/>
    <property type="match status" value="1"/>
</dbReference>
<proteinExistence type="inferred from homology"/>
<comment type="caution">
    <text evidence="6">Lacks conserved residue(s) required for the propagation of feature annotation.</text>
</comment>
<keyword evidence="6" id="KW-0496">Mitochondrion</keyword>
<dbReference type="PANTHER" id="PTHR43591">
    <property type="entry name" value="METHYLTRANSFERASE"/>
    <property type="match status" value="1"/>
</dbReference>
<keyword evidence="1 6" id="KW-0489">Methyltransferase</keyword>
<dbReference type="InterPro" id="IPR029063">
    <property type="entry name" value="SAM-dependent_MTases_sf"/>
</dbReference>
<reference evidence="8" key="1">
    <citation type="journal article" date="2023" name="G3 (Bethesda)">
        <title>Whole genome assemblies of Zophobas morio and Tenebrio molitor.</title>
        <authorList>
            <person name="Kaur S."/>
            <person name="Stinson S.A."/>
            <person name="diCenzo G.C."/>
        </authorList>
    </citation>
    <scope>NUCLEOTIDE SEQUENCE</scope>
    <source>
        <strain evidence="8">QUZm001</strain>
    </source>
</reference>
<dbReference type="EC" id="2.1.1.201" evidence="6"/>
<evidence type="ECO:0000313" key="8">
    <source>
        <dbReference type="EMBL" id="KAJ3652555.1"/>
    </source>
</evidence>
<evidence type="ECO:0000256" key="6">
    <source>
        <dbReference type="HAMAP-Rule" id="MF_03191"/>
    </source>
</evidence>
<keyword evidence="9" id="KW-1185">Reference proteome</keyword>
<sequence length="440" mass="50235">MAIVENHIADTGVRHGAKPVKEIRGCCVLGSRITLQVSIKVGLGYPGPHLTSCVTFLNLFPDTKMDRPSTSTRYGDPDYEKQLLKWYDEIEDDDNEIDNVEESEHDSCSELEISDDEYEERELYQSEQAVSDPEYQDNDSEQVLEKSKELIDEKESTPEEKSENDQSRTKAKGPKSCITTTHSNPEDSDKETHFGFQTVKESEKGQKVYSVFENVASSYDKMNDLMSMGIHRVWKDILMCRLGPTENTKLLDMAGGTGDVAFRFVNYTKNDNIEKSCHVTVCDINADMLDVGKSRSKALGHDPALISWQQADAENLPFKDNSFNAYTIAFGMRNCTRIDKVIREAYRVLEPGGRFMCLEFSHVENDAFRWLYDQYSFQIIPVMGHLLTGQWQAYQYLVESIRQFPDQETLKEMIEQEGFREVSYENLSLGIVAIHSGFKL</sequence>
<dbReference type="PROSITE" id="PS01183">
    <property type="entry name" value="UBIE_1"/>
    <property type="match status" value="1"/>
</dbReference>
<evidence type="ECO:0000313" key="9">
    <source>
        <dbReference type="Proteomes" id="UP001168821"/>
    </source>
</evidence>
<dbReference type="Pfam" id="PF01209">
    <property type="entry name" value="Ubie_methyltran"/>
    <property type="match status" value="1"/>
</dbReference>
<comment type="pathway">
    <text evidence="6">Cofactor biosynthesis; ubiquinone biosynthesis.</text>
</comment>
<dbReference type="EMBL" id="JALNTZ010000005">
    <property type="protein sequence ID" value="KAJ3652555.1"/>
    <property type="molecule type" value="Genomic_DNA"/>
</dbReference>
<keyword evidence="2 6" id="KW-0808">Transferase</keyword>
<name>A0AA38IBR8_9CUCU</name>
<dbReference type="InterPro" id="IPR004033">
    <property type="entry name" value="UbiE/COQ5_MeTrFase"/>
</dbReference>
<dbReference type="AlphaFoldDB" id="A0AA38IBR8"/>
<keyword evidence="3 6" id="KW-0831">Ubiquinone biosynthesis</keyword>
<dbReference type="NCBIfam" id="TIGR01934">
    <property type="entry name" value="MenG_MenH_UbiE"/>
    <property type="match status" value="1"/>
</dbReference>
<comment type="caution">
    <text evidence="8">The sequence shown here is derived from an EMBL/GenBank/DDBJ whole genome shotgun (WGS) entry which is preliminary data.</text>
</comment>
<keyword evidence="4 6" id="KW-0949">S-adenosyl-L-methionine</keyword>
<dbReference type="InterPro" id="IPR023576">
    <property type="entry name" value="UbiE/COQ5_MeTrFase_CS"/>
</dbReference>
<dbReference type="SUPFAM" id="SSF53335">
    <property type="entry name" value="S-adenosyl-L-methionine-dependent methyltransferases"/>
    <property type="match status" value="1"/>
</dbReference>
<feature type="binding site" evidence="6">
    <location>
        <position position="283"/>
    </location>
    <ligand>
        <name>S-adenosyl-L-methionine</name>
        <dbReference type="ChEBI" id="CHEBI:59789"/>
    </ligand>
</feature>
<comment type="function">
    <text evidence="6">Methyltransferase required for the conversion of 2-polyprenyl-6-methoxy-1,4-benzoquinol (DDMQH2) to 2-polyprenyl-3-methyl-6-methoxy-1,4-benzoquinol (DMQH2).</text>
</comment>
<evidence type="ECO:0000256" key="5">
    <source>
        <dbReference type="ARBA" id="ARBA00046387"/>
    </source>
</evidence>
<gene>
    <name evidence="6" type="primary">coq5</name>
    <name evidence="8" type="ORF">Zmor_018509</name>
</gene>
<dbReference type="NCBIfam" id="NF001244">
    <property type="entry name" value="PRK00216.1-5"/>
    <property type="match status" value="1"/>
</dbReference>
<feature type="compositionally biased region" description="Basic and acidic residues" evidence="7">
    <location>
        <begin position="143"/>
        <end position="168"/>
    </location>
</feature>
<keyword evidence="6" id="KW-0999">Mitochondrion inner membrane</keyword>
<comment type="catalytic activity">
    <reaction evidence="6">
        <text>a 2-methoxy-6-(all-trans-polyprenyl)benzene-1,4-diol + S-adenosyl-L-methionine = a 5-methoxy-2-methyl-3-(all-trans-polyprenyl)benzene-1,4-diol + S-adenosyl-L-homocysteine + H(+)</text>
        <dbReference type="Rhea" id="RHEA:28286"/>
        <dbReference type="Rhea" id="RHEA-COMP:10858"/>
        <dbReference type="Rhea" id="RHEA-COMP:10859"/>
        <dbReference type="ChEBI" id="CHEBI:15378"/>
        <dbReference type="ChEBI" id="CHEBI:57856"/>
        <dbReference type="ChEBI" id="CHEBI:59789"/>
        <dbReference type="ChEBI" id="CHEBI:84166"/>
        <dbReference type="ChEBI" id="CHEBI:84167"/>
        <dbReference type="EC" id="2.1.1.201"/>
    </reaction>
</comment>
<dbReference type="FunFam" id="3.40.50.150:FF:000064">
    <property type="entry name" value="2-methoxy-6-polyprenyl-1,4-benzoquinol methylase, mitochondrial"/>
    <property type="match status" value="1"/>
</dbReference>